<dbReference type="AlphaFoldDB" id="A0A2T9ZBD8"/>
<evidence type="ECO:0000256" key="5">
    <source>
        <dbReference type="ARBA" id="ARBA00022990"/>
    </source>
</evidence>
<protein>
    <recommendedName>
        <fullName evidence="2">histone acetyltransferase</fullName>
        <ecNumber evidence="2">2.3.1.48</ecNumber>
    </recommendedName>
</protein>
<dbReference type="GO" id="GO:0005634">
    <property type="term" value="C:nucleus"/>
    <property type="evidence" value="ECO:0007669"/>
    <property type="project" value="UniProtKB-SubCell"/>
</dbReference>
<dbReference type="EC" id="2.3.1.48" evidence="2"/>
<accession>A0A2T9ZBD8</accession>
<dbReference type="Pfam" id="PF08214">
    <property type="entry name" value="HAT_KAT11"/>
    <property type="match status" value="1"/>
</dbReference>
<keyword evidence="3" id="KW-0808">Transferase</keyword>
<evidence type="ECO:0000256" key="1">
    <source>
        <dbReference type="ARBA" id="ARBA00004123"/>
    </source>
</evidence>
<comment type="subcellular location">
    <subcellularLocation>
        <location evidence="1">Nucleus</location>
    </subcellularLocation>
</comment>
<proteinExistence type="predicted"/>
<dbReference type="GO" id="GO:0006355">
    <property type="term" value="P:regulation of DNA-templated transcription"/>
    <property type="evidence" value="ECO:0007669"/>
    <property type="project" value="InterPro"/>
</dbReference>
<dbReference type="GO" id="GO:0032931">
    <property type="term" value="F:histone H3K56 acetyltransferase activity"/>
    <property type="evidence" value="ECO:0007669"/>
    <property type="project" value="TreeGrafter"/>
</dbReference>
<evidence type="ECO:0000256" key="3">
    <source>
        <dbReference type="ARBA" id="ARBA00022679"/>
    </source>
</evidence>
<dbReference type="InterPro" id="IPR016849">
    <property type="entry name" value="Rtt109"/>
</dbReference>
<dbReference type="STRING" id="133381.A0A2T9ZBD8"/>
<evidence type="ECO:0000313" key="10">
    <source>
        <dbReference type="EMBL" id="PVV01929.1"/>
    </source>
</evidence>
<name>A0A2T9ZBD8_9FUNG</name>
<keyword evidence="8" id="KW-0539">Nucleus</keyword>
<comment type="caution">
    <text evidence="10">The sequence shown here is derived from an EMBL/GenBank/DDBJ whole genome shotgun (WGS) entry which is preliminary data.</text>
</comment>
<evidence type="ECO:0000256" key="8">
    <source>
        <dbReference type="ARBA" id="ARBA00023242"/>
    </source>
</evidence>
<evidence type="ECO:0000256" key="2">
    <source>
        <dbReference type="ARBA" id="ARBA00013184"/>
    </source>
</evidence>
<keyword evidence="6" id="KW-0805">Transcription regulation</keyword>
<keyword evidence="7" id="KW-0804">Transcription</keyword>
<dbReference type="PROSITE" id="PS51728">
    <property type="entry name" value="RTT109_HAT"/>
    <property type="match status" value="1"/>
</dbReference>
<reference evidence="10 11" key="1">
    <citation type="journal article" date="2018" name="MBio">
        <title>Comparative Genomics Reveals the Core Gene Toolbox for the Fungus-Insect Symbiosis.</title>
        <authorList>
            <person name="Wang Y."/>
            <person name="Stata M."/>
            <person name="Wang W."/>
            <person name="Stajich J.E."/>
            <person name="White M.M."/>
            <person name="Moncalvo J.M."/>
        </authorList>
    </citation>
    <scope>NUCLEOTIDE SEQUENCE [LARGE SCALE GENOMIC DNA]</scope>
    <source>
        <strain evidence="10 11">SC-DP-2</strain>
    </source>
</reference>
<dbReference type="InterPro" id="IPR051236">
    <property type="entry name" value="HAT_RTT109-like"/>
</dbReference>
<dbReference type="PANTHER" id="PTHR31571">
    <property type="entry name" value="ALTERED INHERITANCE OF MITOCHONDRIA PROTEIN 6"/>
    <property type="match status" value="1"/>
</dbReference>
<keyword evidence="4" id="KW-0227">DNA damage</keyword>
<gene>
    <name evidence="10" type="ORF">BB560_003630</name>
</gene>
<sequence>MFVAGLQTREYVLERKENNDHLSQDIENEKRQVVVYIEKVDSVGFGGTQGEIGYARALVIGYLTYLVEQKYENLTKEIMLYTYSKSQPEYLFANSKLNKAKKTLASNELNNWWRKTLETAWIYIYLKKKKIDSTSSSDGTEQKTKCARANVFVPNIDSSQLKWVKSKIKSKSSVRNINDSEGNSDDTRDGIICNNQEPFWEYGNPFSKYDRAVDVIPSFPDDPIARLLLKEENKDITVNELFEMLPFIEECGKGHQTAFFFMYFELNDLSNFVDKKEIHLGNNNLKFEKTQNELEIDNKEMEILEITLFDRSVDFSTFESSIYWTKEINLKISKYVNEQDLKTIGGKANEYERIKLAKKLVFEPLEQDQLKRKGKSEQLPNLLNSGLIKRKKKN</sequence>
<dbReference type="EMBL" id="MBFS01000696">
    <property type="protein sequence ID" value="PVV01929.1"/>
    <property type="molecule type" value="Genomic_DNA"/>
</dbReference>
<evidence type="ECO:0000313" key="11">
    <source>
        <dbReference type="Proteomes" id="UP000245609"/>
    </source>
</evidence>
<dbReference type="PANTHER" id="PTHR31571:SF2">
    <property type="entry name" value="HISTONE ACETYLTRANSFERASE RTT109"/>
    <property type="match status" value="1"/>
</dbReference>
<dbReference type="OrthoDB" id="3361892at2759"/>
<dbReference type="SMART" id="SM01250">
    <property type="entry name" value="KAT11"/>
    <property type="match status" value="1"/>
</dbReference>
<evidence type="ECO:0000256" key="7">
    <source>
        <dbReference type="ARBA" id="ARBA00023163"/>
    </source>
</evidence>
<dbReference type="Proteomes" id="UP000245609">
    <property type="component" value="Unassembled WGS sequence"/>
</dbReference>
<organism evidence="10 11">
    <name type="scientific">Smittium megazygosporum</name>
    <dbReference type="NCBI Taxonomy" id="133381"/>
    <lineage>
        <taxon>Eukaryota</taxon>
        <taxon>Fungi</taxon>
        <taxon>Fungi incertae sedis</taxon>
        <taxon>Zoopagomycota</taxon>
        <taxon>Kickxellomycotina</taxon>
        <taxon>Harpellomycetes</taxon>
        <taxon>Harpellales</taxon>
        <taxon>Legeriomycetaceae</taxon>
        <taxon>Smittium</taxon>
    </lineage>
</organism>
<keyword evidence="11" id="KW-1185">Reference proteome</keyword>
<keyword evidence="5" id="KW-0007">Acetylation</keyword>
<dbReference type="GO" id="GO:0006974">
    <property type="term" value="P:DNA damage response"/>
    <property type="evidence" value="ECO:0007669"/>
    <property type="project" value="UniProtKB-KW"/>
</dbReference>
<dbReference type="InterPro" id="IPR013178">
    <property type="entry name" value="Histone_AcTrfase_Rtt109/CBP"/>
</dbReference>
<comment type="catalytic activity">
    <reaction evidence="9">
        <text>L-lysyl-[histone] + acetyl-CoA = N(6)-acetyl-L-lysyl-[histone] + CoA + H(+)</text>
        <dbReference type="Rhea" id="RHEA:21992"/>
        <dbReference type="Rhea" id="RHEA-COMP:9845"/>
        <dbReference type="Rhea" id="RHEA-COMP:11338"/>
        <dbReference type="ChEBI" id="CHEBI:15378"/>
        <dbReference type="ChEBI" id="CHEBI:29969"/>
        <dbReference type="ChEBI" id="CHEBI:57287"/>
        <dbReference type="ChEBI" id="CHEBI:57288"/>
        <dbReference type="ChEBI" id="CHEBI:61930"/>
        <dbReference type="EC" id="2.3.1.48"/>
    </reaction>
    <physiologicalReaction direction="left-to-right" evidence="9">
        <dbReference type="Rhea" id="RHEA:21993"/>
    </physiologicalReaction>
</comment>
<evidence type="ECO:0000256" key="6">
    <source>
        <dbReference type="ARBA" id="ARBA00023015"/>
    </source>
</evidence>
<evidence type="ECO:0000256" key="4">
    <source>
        <dbReference type="ARBA" id="ARBA00022763"/>
    </source>
</evidence>
<evidence type="ECO:0000256" key="9">
    <source>
        <dbReference type="ARBA" id="ARBA00048940"/>
    </source>
</evidence>